<keyword evidence="3" id="KW-0862">Zinc</keyword>
<dbReference type="SUPFAM" id="SSF144232">
    <property type="entry name" value="HIT/MYND zinc finger-like"/>
    <property type="match status" value="1"/>
</dbReference>
<dbReference type="EMBL" id="ML119662">
    <property type="protein sequence ID" value="RPA83866.1"/>
    <property type="molecule type" value="Genomic_DNA"/>
</dbReference>
<evidence type="ECO:0000256" key="5">
    <source>
        <dbReference type="SAM" id="Coils"/>
    </source>
</evidence>
<evidence type="ECO:0000313" key="7">
    <source>
        <dbReference type="EMBL" id="RPA83866.1"/>
    </source>
</evidence>
<evidence type="ECO:0000256" key="2">
    <source>
        <dbReference type="ARBA" id="ARBA00022771"/>
    </source>
</evidence>
<feature type="coiled-coil region" evidence="5">
    <location>
        <begin position="70"/>
        <end position="97"/>
    </location>
</feature>
<evidence type="ECO:0000259" key="6">
    <source>
        <dbReference type="PROSITE" id="PS50865"/>
    </source>
</evidence>
<keyword evidence="5" id="KW-0175">Coiled coil</keyword>
<dbReference type="OrthoDB" id="5945798at2759"/>
<evidence type="ECO:0000256" key="4">
    <source>
        <dbReference type="PROSITE-ProRule" id="PRU00134"/>
    </source>
</evidence>
<sequence length="225" mass="24729">MTSTSTRPQQAQALSYLSSLLHPTPTPHAPLPLPPAAQTYIFPSTILSVSTLPSSPTEILLLTTDTHNQKAMITISLSDLEEDAEDVREEVLGMCQEGKTVVLWRPTKWQCERNRLLEFTVTGQQWEDGEVTILGEPVSRVLEVVKSADMAMEGVVEEGGICGECGMEGNKLSRCGGCQVVRYCSRECQKKGWQNGHKGQCFFLQSITTLTEEQADALRSLIQGS</sequence>
<dbReference type="Pfam" id="PF01753">
    <property type="entry name" value="zf-MYND"/>
    <property type="match status" value="1"/>
</dbReference>
<dbReference type="PROSITE" id="PS01360">
    <property type="entry name" value="ZF_MYND_1"/>
    <property type="match status" value="1"/>
</dbReference>
<accession>A0A3N4IE67</accession>
<dbReference type="STRING" id="1160509.A0A3N4IE67"/>
<organism evidence="7 8">
    <name type="scientific">Ascobolus immersus RN42</name>
    <dbReference type="NCBI Taxonomy" id="1160509"/>
    <lineage>
        <taxon>Eukaryota</taxon>
        <taxon>Fungi</taxon>
        <taxon>Dikarya</taxon>
        <taxon>Ascomycota</taxon>
        <taxon>Pezizomycotina</taxon>
        <taxon>Pezizomycetes</taxon>
        <taxon>Pezizales</taxon>
        <taxon>Ascobolaceae</taxon>
        <taxon>Ascobolus</taxon>
    </lineage>
</organism>
<dbReference type="PROSITE" id="PS50865">
    <property type="entry name" value="ZF_MYND_2"/>
    <property type="match status" value="1"/>
</dbReference>
<dbReference type="GO" id="GO:0008270">
    <property type="term" value="F:zinc ion binding"/>
    <property type="evidence" value="ECO:0007669"/>
    <property type="project" value="UniProtKB-KW"/>
</dbReference>
<keyword evidence="8" id="KW-1185">Reference proteome</keyword>
<evidence type="ECO:0000256" key="1">
    <source>
        <dbReference type="ARBA" id="ARBA00022723"/>
    </source>
</evidence>
<feature type="domain" description="MYND-type" evidence="6">
    <location>
        <begin position="162"/>
        <end position="201"/>
    </location>
</feature>
<keyword evidence="2 4" id="KW-0863">Zinc-finger</keyword>
<reference evidence="7 8" key="1">
    <citation type="journal article" date="2018" name="Nat. Ecol. Evol.">
        <title>Pezizomycetes genomes reveal the molecular basis of ectomycorrhizal truffle lifestyle.</title>
        <authorList>
            <person name="Murat C."/>
            <person name="Payen T."/>
            <person name="Noel B."/>
            <person name="Kuo A."/>
            <person name="Morin E."/>
            <person name="Chen J."/>
            <person name="Kohler A."/>
            <person name="Krizsan K."/>
            <person name="Balestrini R."/>
            <person name="Da Silva C."/>
            <person name="Montanini B."/>
            <person name="Hainaut M."/>
            <person name="Levati E."/>
            <person name="Barry K.W."/>
            <person name="Belfiori B."/>
            <person name="Cichocki N."/>
            <person name="Clum A."/>
            <person name="Dockter R.B."/>
            <person name="Fauchery L."/>
            <person name="Guy J."/>
            <person name="Iotti M."/>
            <person name="Le Tacon F."/>
            <person name="Lindquist E.A."/>
            <person name="Lipzen A."/>
            <person name="Malagnac F."/>
            <person name="Mello A."/>
            <person name="Molinier V."/>
            <person name="Miyauchi S."/>
            <person name="Poulain J."/>
            <person name="Riccioni C."/>
            <person name="Rubini A."/>
            <person name="Sitrit Y."/>
            <person name="Splivallo R."/>
            <person name="Traeger S."/>
            <person name="Wang M."/>
            <person name="Zifcakova L."/>
            <person name="Wipf D."/>
            <person name="Zambonelli A."/>
            <person name="Paolocci F."/>
            <person name="Nowrousian M."/>
            <person name="Ottonello S."/>
            <person name="Baldrian P."/>
            <person name="Spatafora J.W."/>
            <person name="Henrissat B."/>
            <person name="Nagy L.G."/>
            <person name="Aury J.M."/>
            <person name="Wincker P."/>
            <person name="Grigoriev I.V."/>
            <person name="Bonfante P."/>
            <person name="Martin F.M."/>
        </authorList>
    </citation>
    <scope>NUCLEOTIDE SEQUENCE [LARGE SCALE GENOMIC DNA]</scope>
    <source>
        <strain evidence="7 8">RN42</strain>
    </source>
</reference>
<gene>
    <name evidence="7" type="ORF">BJ508DRAFT_413198</name>
</gene>
<keyword evidence="1" id="KW-0479">Metal-binding</keyword>
<name>A0A3N4IE67_ASCIM</name>
<dbReference type="AlphaFoldDB" id="A0A3N4IE67"/>
<dbReference type="InterPro" id="IPR002893">
    <property type="entry name" value="Znf_MYND"/>
</dbReference>
<dbReference type="Gene3D" id="6.10.140.2220">
    <property type="match status" value="1"/>
</dbReference>
<dbReference type="Proteomes" id="UP000275078">
    <property type="component" value="Unassembled WGS sequence"/>
</dbReference>
<evidence type="ECO:0000256" key="3">
    <source>
        <dbReference type="ARBA" id="ARBA00022833"/>
    </source>
</evidence>
<protein>
    <recommendedName>
        <fullName evidence="6">MYND-type domain-containing protein</fullName>
    </recommendedName>
</protein>
<evidence type="ECO:0000313" key="8">
    <source>
        <dbReference type="Proteomes" id="UP000275078"/>
    </source>
</evidence>
<proteinExistence type="predicted"/>